<feature type="domain" description="FtsK" evidence="6">
    <location>
        <begin position="724"/>
        <end position="894"/>
    </location>
</feature>
<feature type="domain" description="FtsK" evidence="6">
    <location>
        <begin position="397"/>
        <end position="596"/>
    </location>
</feature>
<dbReference type="Gene3D" id="3.40.50.300">
    <property type="entry name" value="P-loop containing nucleotide triphosphate hydrolases"/>
    <property type="match status" value="3"/>
</dbReference>
<evidence type="ECO:0000313" key="7">
    <source>
        <dbReference type="EMBL" id="MBS9535648.1"/>
    </source>
</evidence>
<keyword evidence="1" id="KW-0677">Repeat</keyword>
<evidence type="ECO:0000256" key="3">
    <source>
        <dbReference type="ARBA" id="ARBA00022840"/>
    </source>
</evidence>
<feature type="binding site" evidence="4">
    <location>
        <begin position="984"/>
        <end position="991"/>
    </location>
    <ligand>
        <name>ATP</name>
        <dbReference type="ChEBI" id="CHEBI:30616"/>
    </ligand>
</feature>
<dbReference type="CDD" id="cd01127">
    <property type="entry name" value="TrwB_TraG_TraD_VirD4"/>
    <property type="match status" value="1"/>
</dbReference>
<reference evidence="7 8" key="1">
    <citation type="submission" date="2021-05" db="EMBL/GenBank/DDBJ databases">
        <title>Mycobacterium acidophilum sp. nov., an extremely acid-tolerant member of the genus Mycobacterium.</title>
        <authorList>
            <person name="Xia J."/>
        </authorList>
    </citation>
    <scope>NUCLEOTIDE SEQUENCE [LARGE SCALE GENOMIC DNA]</scope>
    <source>
        <strain evidence="7 8">M1</strain>
    </source>
</reference>
<dbReference type="InterPro" id="IPR003593">
    <property type="entry name" value="AAA+_ATPase"/>
</dbReference>
<feature type="binding site" evidence="4">
    <location>
        <begin position="742"/>
        <end position="749"/>
    </location>
    <ligand>
        <name>ATP</name>
        <dbReference type="ChEBI" id="CHEBI:30616"/>
    </ligand>
</feature>
<keyword evidence="5" id="KW-1133">Transmembrane helix</keyword>
<organism evidence="7 8">
    <name type="scientific">Mycolicibacter acidiphilus</name>
    <dbReference type="NCBI Taxonomy" id="2835306"/>
    <lineage>
        <taxon>Bacteria</taxon>
        <taxon>Bacillati</taxon>
        <taxon>Actinomycetota</taxon>
        <taxon>Actinomycetes</taxon>
        <taxon>Mycobacteriales</taxon>
        <taxon>Mycobacteriaceae</taxon>
        <taxon>Mycolicibacter</taxon>
    </lineage>
</organism>
<keyword evidence="3 4" id="KW-0067">ATP-binding</keyword>
<keyword evidence="5" id="KW-0472">Membrane</keyword>
<feature type="binding site" evidence="4">
    <location>
        <begin position="420"/>
        <end position="427"/>
    </location>
    <ligand>
        <name>ATP</name>
        <dbReference type="ChEBI" id="CHEBI:30616"/>
    </ligand>
</feature>
<dbReference type="PROSITE" id="PS50901">
    <property type="entry name" value="FTSK"/>
    <property type="match status" value="3"/>
</dbReference>
<dbReference type="PANTHER" id="PTHR22683">
    <property type="entry name" value="SPORULATION PROTEIN RELATED"/>
    <property type="match status" value="1"/>
</dbReference>
<keyword evidence="2 4" id="KW-0547">Nucleotide-binding</keyword>
<evidence type="ECO:0000256" key="4">
    <source>
        <dbReference type="PROSITE-ProRule" id="PRU00289"/>
    </source>
</evidence>
<dbReference type="InterPro" id="IPR050206">
    <property type="entry name" value="FtsK/SpoIIIE/SftA"/>
</dbReference>
<accession>A0ABS5RMV8</accession>
<dbReference type="NCBIfam" id="TIGR03925">
    <property type="entry name" value="T7SS_EccC_b"/>
    <property type="match status" value="1"/>
</dbReference>
<evidence type="ECO:0000256" key="1">
    <source>
        <dbReference type="ARBA" id="ARBA00022737"/>
    </source>
</evidence>
<comment type="caution">
    <text evidence="7">The sequence shown here is derived from an EMBL/GenBank/DDBJ whole genome shotgun (WGS) entry which is preliminary data.</text>
</comment>
<feature type="transmembrane region" description="Helical" evidence="5">
    <location>
        <begin position="60"/>
        <end position="80"/>
    </location>
</feature>
<gene>
    <name evidence="7" type="primary">eccCb</name>
    <name evidence="7" type="ORF">KIH27_18850</name>
</gene>
<evidence type="ECO:0000256" key="2">
    <source>
        <dbReference type="ARBA" id="ARBA00022741"/>
    </source>
</evidence>
<dbReference type="EMBL" id="JAHCLR010000051">
    <property type="protein sequence ID" value="MBS9535648.1"/>
    <property type="molecule type" value="Genomic_DNA"/>
</dbReference>
<name>A0ABS5RMV8_9MYCO</name>
<evidence type="ECO:0000259" key="6">
    <source>
        <dbReference type="PROSITE" id="PS50901"/>
    </source>
</evidence>
<sequence>MSGIGTDGADSAVDEITVVAPPELSRPARGAVLTRLLPVGMAAMMVAVGVIGYRSGARNPAFALLPLLMLASAVTAAVTARHRDRDGDLDEDRDDYLAYLAGLRATVSAAAAAQRLSVAQSHPDPAALWTLVGGPRTGERKADHPDFGRVRVGVGAVPATTRLIAPTRTGGQHTDPVTADALRCLLDRFARVADVPITVGLDRPLLVTGDPDCVRALVRAALCQLAVLHSPNAVRIAAAAGEPVRTHWDWLKWLPHHRHPLAVDDAGPARLSYPNRAAATAALAGLTSRVLLVVEHPAGVSVTGPGDDREALRLSVTPTELAGHADDAPPARPDLLSEVDALVCAQRLASCRATPAAARTAGWPELLGVDDISRADPAALWGGVERLRVPVGVDTTGNPVLLDIREAAERGTGPHGLCVGATGSGKSEFLRTLVLGMLTRHHPETLNLVLIDFKGGATFSEFEDAAHVAAVITNLADEAPLVERMRDVLTGELNRRQELLRATGFAGINGYTRARRGGARLTALPALLVIVDEFSELLAQHPDFLDTFTAIGRLGRSLGVHLLLASQRLEEGRLRGLDAHLTYRICLKTASAAESRIVLGTPDAHELPNIPGFGYLRTASGELTGFQTAFVSGPGPQTLPAPSTGAVVRFTAAPVGAVTVPAAATDAPTVAQAMLARLAGHGPAARRIWLPPLGESPRLGELLDRAGELTVPIGIVDRPYEQRRTPLTVDLSGGAGNVAVVGAPQSGKSTALLTLITALAATHDADRVQIYCLDFGGGALASAGALPQVGSVAGRGQPDLVARTVDEMTAIVARREALRGSPVSDVFLVVDGWATLCREFDRLAEPITALAARGLSYGVHVVLSATRWAELRPGLRDLIGTRIELRLGDPADSEVDRRKAERVPRDRPGRGLTEGGLHMLIARPDGCRPVGDVVAPAIPVLPVLVARDTLPADPAGNPVLGVEERELAAVALDFTRQPHLLIFGGPECGKTSVLRLLGRELLRSRARLLVVDYRRSLLDFAEEHRPAGYAMSAQALTALLPGVLDTLAARMPGATVTPAQLRARSWWSGPELYLLVDDYDLVATAAGNPLAPLLEYLPYAADVGLHLVVARRSAGAARAGYEPVLAALRDLGAMGLLMSAEPDEGPLLGSARLGPLPPGRATLVTRSGEHRIQVAWSP</sequence>
<dbReference type="InterPro" id="IPR002543">
    <property type="entry name" value="FtsK_dom"/>
</dbReference>
<dbReference type="SUPFAM" id="SSF52540">
    <property type="entry name" value="P-loop containing nucleoside triphosphate hydrolases"/>
    <property type="match status" value="3"/>
</dbReference>
<dbReference type="Pfam" id="PF01580">
    <property type="entry name" value="FtsK_SpoIIIE"/>
    <property type="match status" value="2"/>
</dbReference>
<dbReference type="RefSeq" id="WP_214094501.1">
    <property type="nucleotide sequence ID" value="NZ_JAHCLR010000051.1"/>
</dbReference>
<evidence type="ECO:0000256" key="5">
    <source>
        <dbReference type="SAM" id="Phobius"/>
    </source>
</evidence>
<feature type="transmembrane region" description="Helical" evidence="5">
    <location>
        <begin position="32"/>
        <end position="53"/>
    </location>
</feature>
<proteinExistence type="predicted"/>
<keyword evidence="8" id="KW-1185">Reference proteome</keyword>
<dbReference type="InterPro" id="IPR027417">
    <property type="entry name" value="P-loop_NTPase"/>
</dbReference>
<dbReference type="SMART" id="SM00382">
    <property type="entry name" value="AAA"/>
    <property type="match status" value="3"/>
</dbReference>
<protein>
    <submittedName>
        <fullName evidence="7">Type VII secretion protein EccCb</fullName>
    </submittedName>
</protein>
<feature type="domain" description="FtsK" evidence="6">
    <location>
        <begin position="967"/>
        <end position="1146"/>
    </location>
</feature>
<evidence type="ECO:0000313" key="8">
    <source>
        <dbReference type="Proteomes" id="UP001519535"/>
    </source>
</evidence>
<dbReference type="PANTHER" id="PTHR22683:SF1">
    <property type="entry name" value="TYPE VII SECRETION SYSTEM PROTEIN ESSC"/>
    <property type="match status" value="1"/>
</dbReference>
<keyword evidence="5" id="KW-0812">Transmembrane</keyword>
<dbReference type="InterPro" id="IPR023837">
    <property type="entry name" value="EccCb-like_Actinobacteria"/>
</dbReference>
<dbReference type="Proteomes" id="UP001519535">
    <property type="component" value="Unassembled WGS sequence"/>
</dbReference>